<sequence length="81" mass="9192">MSSLTGFFRGPTFPCRLDCATCITPSGYCILIYPLLSHTEPQTKLVSVLSFFLVQAHWFGYVMVLGFRSGCHWFDFSVVFL</sequence>
<accession>A0A5N6VNE0</accession>
<gene>
    <name evidence="2" type="ORF">BDV41DRAFT_498774</name>
</gene>
<organism evidence="2 3">
    <name type="scientific">Aspergillus transmontanensis</name>
    <dbReference type="NCBI Taxonomy" id="1034304"/>
    <lineage>
        <taxon>Eukaryota</taxon>
        <taxon>Fungi</taxon>
        <taxon>Dikarya</taxon>
        <taxon>Ascomycota</taxon>
        <taxon>Pezizomycotina</taxon>
        <taxon>Eurotiomycetes</taxon>
        <taxon>Eurotiomycetidae</taxon>
        <taxon>Eurotiales</taxon>
        <taxon>Aspergillaceae</taxon>
        <taxon>Aspergillus</taxon>
        <taxon>Aspergillus subgen. Circumdati</taxon>
    </lineage>
</organism>
<reference evidence="3" key="1">
    <citation type="submission" date="2019-04" db="EMBL/GenBank/DDBJ databases">
        <title>Friends and foes A comparative genomics studyof 23 Aspergillus species from section Flavi.</title>
        <authorList>
            <consortium name="DOE Joint Genome Institute"/>
            <person name="Kjaerbolling I."/>
            <person name="Vesth T."/>
            <person name="Frisvad J.C."/>
            <person name="Nybo J.L."/>
            <person name="Theobald S."/>
            <person name="Kildgaard S."/>
            <person name="Isbrandt T."/>
            <person name="Kuo A."/>
            <person name="Sato A."/>
            <person name="Lyhne E.K."/>
            <person name="Kogle M.E."/>
            <person name="Wiebenga A."/>
            <person name="Kun R.S."/>
            <person name="Lubbers R.J."/>
            <person name="Makela M.R."/>
            <person name="Barry K."/>
            <person name="Chovatia M."/>
            <person name="Clum A."/>
            <person name="Daum C."/>
            <person name="Haridas S."/>
            <person name="He G."/>
            <person name="LaButti K."/>
            <person name="Lipzen A."/>
            <person name="Mondo S."/>
            <person name="Riley R."/>
            <person name="Salamov A."/>
            <person name="Simmons B.A."/>
            <person name="Magnuson J.K."/>
            <person name="Henrissat B."/>
            <person name="Mortensen U.H."/>
            <person name="Larsen T.O."/>
            <person name="Devries R.P."/>
            <person name="Grigoriev I.V."/>
            <person name="Machida M."/>
            <person name="Baker S.E."/>
            <person name="Andersen M.R."/>
        </authorList>
    </citation>
    <scope>NUCLEOTIDE SEQUENCE [LARGE SCALE GENOMIC DNA]</scope>
    <source>
        <strain evidence="3">CBS 130015</strain>
    </source>
</reference>
<protein>
    <submittedName>
        <fullName evidence="2">Uncharacterized protein</fullName>
    </submittedName>
</protein>
<dbReference type="Proteomes" id="UP000325433">
    <property type="component" value="Unassembled WGS sequence"/>
</dbReference>
<keyword evidence="1" id="KW-0472">Membrane</keyword>
<dbReference type="AlphaFoldDB" id="A0A5N6VNE0"/>
<evidence type="ECO:0000313" key="3">
    <source>
        <dbReference type="Proteomes" id="UP000325433"/>
    </source>
</evidence>
<keyword evidence="3" id="KW-1185">Reference proteome</keyword>
<name>A0A5N6VNE0_9EURO</name>
<keyword evidence="1" id="KW-0812">Transmembrane</keyword>
<evidence type="ECO:0000256" key="1">
    <source>
        <dbReference type="SAM" id="Phobius"/>
    </source>
</evidence>
<proteinExistence type="predicted"/>
<keyword evidence="1" id="KW-1133">Transmembrane helix</keyword>
<feature type="transmembrane region" description="Helical" evidence="1">
    <location>
        <begin position="45"/>
        <end position="67"/>
    </location>
</feature>
<dbReference type="EMBL" id="ML738381">
    <property type="protein sequence ID" value="KAE8308590.1"/>
    <property type="molecule type" value="Genomic_DNA"/>
</dbReference>
<evidence type="ECO:0000313" key="2">
    <source>
        <dbReference type="EMBL" id="KAE8308590.1"/>
    </source>
</evidence>